<organism evidence="2 3">
    <name type="scientific">Duganella qianjiadongensis</name>
    <dbReference type="NCBI Taxonomy" id="2692176"/>
    <lineage>
        <taxon>Bacteria</taxon>
        <taxon>Pseudomonadati</taxon>
        <taxon>Pseudomonadota</taxon>
        <taxon>Betaproteobacteria</taxon>
        <taxon>Burkholderiales</taxon>
        <taxon>Oxalobacteraceae</taxon>
        <taxon>Telluria group</taxon>
        <taxon>Duganella</taxon>
    </lineage>
</organism>
<protein>
    <recommendedName>
        <fullName evidence="4">DoxX family protein</fullName>
    </recommendedName>
</protein>
<name>A0ABW9VGP2_9BURK</name>
<dbReference type="PROSITE" id="PS51257">
    <property type="entry name" value="PROKAR_LIPOPROTEIN"/>
    <property type="match status" value="1"/>
</dbReference>
<keyword evidence="1" id="KW-0472">Membrane</keyword>
<dbReference type="Proteomes" id="UP000478090">
    <property type="component" value="Unassembled WGS sequence"/>
</dbReference>
<evidence type="ECO:0000313" key="3">
    <source>
        <dbReference type="Proteomes" id="UP000478090"/>
    </source>
</evidence>
<keyword evidence="3" id="KW-1185">Reference proteome</keyword>
<feature type="transmembrane region" description="Helical" evidence="1">
    <location>
        <begin position="87"/>
        <end position="108"/>
    </location>
</feature>
<gene>
    <name evidence="2" type="ORF">GTP27_05585</name>
</gene>
<dbReference type="EMBL" id="WWCM01000002">
    <property type="protein sequence ID" value="MYM38796.1"/>
    <property type="molecule type" value="Genomic_DNA"/>
</dbReference>
<keyword evidence="1" id="KW-1133">Transmembrane helix</keyword>
<sequence>MHRLFAMFPAGRAGAGLLILRLVVALQWLALGGGCAHPVMAGTVVWLAQVLAVLLCIGIATPLLALLDAATALYCLGSHWPAAPPVLVMYGLMIANSVALALLGPGAYSLDAQFFGRRLIVVRTAAAPEPAVDSPDDEI</sequence>
<reference evidence="2 3" key="1">
    <citation type="submission" date="2019-12" db="EMBL/GenBank/DDBJ databases">
        <title>Novel species isolated from a subtropical stream in China.</title>
        <authorList>
            <person name="Lu H."/>
        </authorList>
    </citation>
    <scope>NUCLEOTIDE SEQUENCE [LARGE SCALE GENOMIC DNA]</scope>
    <source>
        <strain evidence="2 3">CY13W</strain>
    </source>
</reference>
<comment type="caution">
    <text evidence="2">The sequence shown here is derived from an EMBL/GenBank/DDBJ whole genome shotgun (WGS) entry which is preliminary data.</text>
</comment>
<accession>A0ABW9VGP2</accession>
<dbReference type="RefSeq" id="WP_161038160.1">
    <property type="nucleotide sequence ID" value="NZ_WWCM01000002.1"/>
</dbReference>
<evidence type="ECO:0000256" key="1">
    <source>
        <dbReference type="SAM" id="Phobius"/>
    </source>
</evidence>
<proteinExistence type="predicted"/>
<keyword evidence="1" id="KW-0812">Transmembrane</keyword>
<feature type="transmembrane region" description="Helical" evidence="1">
    <location>
        <begin position="46"/>
        <end position="75"/>
    </location>
</feature>
<evidence type="ECO:0000313" key="2">
    <source>
        <dbReference type="EMBL" id="MYM38796.1"/>
    </source>
</evidence>
<evidence type="ECO:0008006" key="4">
    <source>
        <dbReference type="Google" id="ProtNLM"/>
    </source>
</evidence>